<sequence>MLAFSLFPAVPAVPAFRTLALIPFATPGDFPAGTGAVMLRTEPAALSPPGPCEAAGFHPLSQRQHRLAASVTGRAALSRRYLRSLPTAVAVRKEAVAEILTNTPVSGPKGPLTRRYAPARLRRSVTTPTAHRRICEADSGSGLAG</sequence>
<protein>
    <submittedName>
        <fullName evidence="1">Uncharacterized protein</fullName>
    </submittedName>
</protein>
<dbReference type="Proteomes" id="UP000464053">
    <property type="component" value="Plasmid unnamed1"/>
</dbReference>
<reference evidence="1 2" key="1">
    <citation type="submission" date="2018-03" db="EMBL/GenBank/DDBJ databases">
        <title>Pantoea intestinalis SRCM103226 isolated form the mealworm.</title>
        <authorList>
            <person name="Jeong D.-Y."/>
            <person name="Kim J.W."/>
        </authorList>
    </citation>
    <scope>NUCLEOTIDE SEQUENCE [LARGE SCALE GENOMIC DNA]</scope>
    <source>
        <strain evidence="1 2">SRCM103226</strain>
        <plasmid evidence="1 2">unnamed1</plasmid>
    </source>
</reference>
<gene>
    <name evidence="1" type="ORF">C7M51_04400</name>
</gene>
<geneLocation type="plasmid" evidence="1 2">
    <name>unnamed1</name>
</geneLocation>
<accession>A0A6P1Q7I0</accession>
<dbReference type="AlphaFoldDB" id="A0A6P1Q7I0"/>
<organism evidence="1 2">
    <name type="scientific">Mixta intestinalis</name>
    <dbReference type="NCBI Taxonomy" id="1615494"/>
    <lineage>
        <taxon>Bacteria</taxon>
        <taxon>Pseudomonadati</taxon>
        <taxon>Pseudomonadota</taxon>
        <taxon>Gammaproteobacteria</taxon>
        <taxon>Enterobacterales</taxon>
        <taxon>Erwiniaceae</taxon>
        <taxon>Mixta</taxon>
    </lineage>
</organism>
<keyword evidence="2" id="KW-1185">Reference proteome</keyword>
<keyword evidence="1" id="KW-0614">Plasmid</keyword>
<evidence type="ECO:0000313" key="2">
    <source>
        <dbReference type="Proteomes" id="UP000464053"/>
    </source>
</evidence>
<name>A0A6P1Q7I0_9GAMM</name>
<proteinExistence type="predicted"/>
<dbReference type="EMBL" id="CP028272">
    <property type="protein sequence ID" value="QHM74039.1"/>
    <property type="molecule type" value="Genomic_DNA"/>
</dbReference>
<evidence type="ECO:0000313" key="1">
    <source>
        <dbReference type="EMBL" id="QHM74039.1"/>
    </source>
</evidence>
<dbReference type="KEGG" id="mint:C7M51_04400"/>